<keyword evidence="2" id="KW-1185">Reference proteome</keyword>
<comment type="caution">
    <text evidence="1">The sequence shown here is derived from an EMBL/GenBank/DDBJ whole genome shotgun (WGS) entry which is preliminary data.</text>
</comment>
<reference evidence="1 2" key="1">
    <citation type="journal article" date="2023" name="Sci. Data">
        <title>Genome assembly of the Korean intertidal mud-creeper Batillaria attramentaria.</title>
        <authorList>
            <person name="Patra A.K."/>
            <person name="Ho P.T."/>
            <person name="Jun S."/>
            <person name="Lee S.J."/>
            <person name="Kim Y."/>
            <person name="Won Y.J."/>
        </authorList>
    </citation>
    <scope>NUCLEOTIDE SEQUENCE [LARGE SCALE GENOMIC DNA]</scope>
    <source>
        <strain evidence="1">Wonlab-2016</strain>
    </source>
</reference>
<dbReference type="AlphaFoldDB" id="A0ABD0L7G4"/>
<proteinExistence type="predicted"/>
<organism evidence="1 2">
    <name type="scientific">Batillaria attramentaria</name>
    <dbReference type="NCBI Taxonomy" id="370345"/>
    <lineage>
        <taxon>Eukaryota</taxon>
        <taxon>Metazoa</taxon>
        <taxon>Spiralia</taxon>
        <taxon>Lophotrochozoa</taxon>
        <taxon>Mollusca</taxon>
        <taxon>Gastropoda</taxon>
        <taxon>Caenogastropoda</taxon>
        <taxon>Sorbeoconcha</taxon>
        <taxon>Cerithioidea</taxon>
        <taxon>Batillariidae</taxon>
        <taxon>Batillaria</taxon>
    </lineage>
</organism>
<sequence>MRATSACVDRSGPVHRVLLLTRGDHFDSVSGMTRGRMDPAVLQFSTVPGTLHGVNHSESNPDFLQTKFALWQQKCLGDEHKLYQIQRHSFIQNGCEKIPDPRELSNLLKKQSAPTPTIPTTITAKLLLQIHRLSFVKDDHVMTPRSSTVLGFLSPSRLNLSPATTTLSTPVYRGLPGADRYCPAPRGKYTQ</sequence>
<name>A0ABD0L7G4_9CAEN</name>
<evidence type="ECO:0000313" key="1">
    <source>
        <dbReference type="EMBL" id="KAK7495422.1"/>
    </source>
</evidence>
<dbReference type="Proteomes" id="UP001519460">
    <property type="component" value="Unassembled WGS sequence"/>
</dbReference>
<accession>A0ABD0L7G4</accession>
<evidence type="ECO:0000313" key="2">
    <source>
        <dbReference type="Proteomes" id="UP001519460"/>
    </source>
</evidence>
<protein>
    <submittedName>
        <fullName evidence="1">Uncharacterized protein</fullName>
    </submittedName>
</protein>
<gene>
    <name evidence="1" type="ORF">BaRGS_00013361</name>
</gene>
<dbReference type="EMBL" id="JACVVK020000075">
    <property type="protein sequence ID" value="KAK7495422.1"/>
    <property type="molecule type" value="Genomic_DNA"/>
</dbReference>